<comment type="caution">
    <text evidence="1">The sequence shown here is derived from an EMBL/GenBank/DDBJ whole genome shotgun (WGS) entry which is preliminary data.</text>
</comment>
<protein>
    <submittedName>
        <fullName evidence="1">Uncharacterized protein</fullName>
    </submittedName>
</protein>
<evidence type="ECO:0000313" key="2">
    <source>
        <dbReference type="Proteomes" id="UP001140087"/>
    </source>
</evidence>
<keyword evidence="2" id="KW-1185">Reference proteome</keyword>
<dbReference type="Proteomes" id="UP001140087">
    <property type="component" value="Unassembled WGS sequence"/>
</dbReference>
<proteinExistence type="predicted"/>
<sequence>GLQRRIEVVLGHSASQHLRIAGVAALHVGAPVLVDAQGRLADPQQQQQPQGPMAALPVGRVELADTRARVDNRCFVTVAAAWDTSVYGSRLLDLPTARGMRVRLALRLALTLENGLGTLDLATELLAEVCSRQSITGRRSWLAQLADAAGGALRAGIGLSAAAEAEQPASLSDGVPGAEAGDGFPPADAPVFRVFSVTLAPVNPTRGKESLWRLNTGKKYVRGEETLLPWQPRSVRVVDEYHKMECVEAWRLVVARARERLEEIRPELRAPTAAEADELRRAVVGAGPAGASPAVELTMRQQRTRQLVHDAVQRLQAFRRVPHCALDLQQEPVQAALSPEALESLAAAVLPSPRDGPLPSLAALRGLVRRQPQAVRPILMQGHFCHHGWMDILDTNAARADAWVRRWCVVERPYLFVFRDRAAHHLDNVVNIASARISVSPDVAEMVARDPVLALYTNTAAYLLAPPADEVQSWISAIDEWFYML</sequence>
<reference evidence="1" key="1">
    <citation type="submission" date="2022-07" db="EMBL/GenBank/DDBJ databases">
        <title>Phylogenomic reconstructions and comparative analyses of Kickxellomycotina fungi.</title>
        <authorList>
            <person name="Reynolds N.K."/>
            <person name="Stajich J.E."/>
            <person name="Barry K."/>
            <person name="Grigoriev I.V."/>
            <person name="Crous P."/>
            <person name="Smith M.E."/>
        </authorList>
    </citation>
    <scope>NUCLEOTIDE SEQUENCE</scope>
    <source>
        <strain evidence="1">BCRC 34780</strain>
    </source>
</reference>
<name>A0ACC1KWN7_9FUNG</name>
<accession>A0ACC1KWN7</accession>
<organism evidence="1 2">
    <name type="scientific">Coemansia helicoidea</name>
    <dbReference type="NCBI Taxonomy" id="1286919"/>
    <lineage>
        <taxon>Eukaryota</taxon>
        <taxon>Fungi</taxon>
        <taxon>Fungi incertae sedis</taxon>
        <taxon>Zoopagomycota</taxon>
        <taxon>Kickxellomycotina</taxon>
        <taxon>Kickxellomycetes</taxon>
        <taxon>Kickxellales</taxon>
        <taxon>Kickxellaceae</taxon>
        <taxon>Coemansia</taxon>
    </lineage>
</organism>
<evidence type="ECO:0000313" key="1">
    <source>
        <dbReference type="EMBL" id="KAJ2796009.1"/>
    </source>
</evidence>
<feature type="non-terminal residue" evidence="1">
    <location>
        <position position="1"/>
    </location>
</feature>
<dbReference type="EMBL" id="JANBUN010001995">
    <property type="protein sequence ID" value="KAJ2796009.1"/>
    <property type="molecule type" value="Genomic_DNA"/>
</dbReference>
<gene>
    <name evidence="1" type="ORF">H4R21_004881</name>
</gene>